<dbReference type="EMBL" id="JBHUDP010000015">
    <property type="protein sequence ID" value="MFD1687569.1"/>
    <property type="molecule type" value="Genomic_DNA"/>
</dbReference>
<feature type="transmembrane region" description="Helical" evidence="1">
    <location>
        <begin position="83"/>
        <end position="101"/>
    </location>
</feature>
<comment type="caution">
    <text evidence="2">The sequence shown here is derived from an EMBL/GenBank/DDBJ whole genome shotgun (WGS) entry which is preliminary data.</text>
</comment>
<evidence type="ECO:0000256" key="1">
    <source>
        <dbReference type="SAM" id="Phobius"/>
    </source>
</evidence>
<organism evidence="2 3">
    <name type="scientific">Halobellus litoreus</name>
    <dbReference type="NCBI Taxonomy" id="755310"/>
    <lineage>
        <taxon>Archaea</taxon>
        <taxon>Methanobacteriati</taxon>
        <taxon>Methanobacteriota</taxon>
        <taxon>Stenosarchaea group</taxon>
        <taxon>Halobacteria</taxon>
        <taxon>Halobacteriales</taxon>
        <taxon>Haloferacaceae</taxon>
        <taxon>Halobellus</taxon>
    </lineage>
</organism>
<accession>A0ABD6E0L5</accession>
<keyword evidence="1" id="KW-0472">Membrane</keyword>
<dbReference type="Proteomes" id="UP001597092">
    <property type="component" value="Unassembled WGS sequence"/>
</dbReference>
<keyword evidence="3" id="KW-1185">Reference proteome</keyword>
<feature type="transmembrane region" description="Helical" evidence="1">
    <location>
        <begin position="454"/>
        <end position="474"/>
    </location>
</feature>
<evidence type="ECO:0000313" key="3">
    <source>
        <dbReference type="Proteomes" id="UP001597092"/>
    </source>
</evidence>
<gene>
    <name evidence="2" type="ORF">ACFSAS_18455</name>
</gene>
<reference evidence="2 3" key="1">
    <citation type="journal article" date="2019" name="Int. J. Syst. Evol. Microbiol.">
        <title>The Global Catalogue of Microorganisms (GCM) 10K type strain sequencing project: providing services to taxonomists for standard genome sequencing and annotation.</title>
        <authorList>
            <consortium name="The Broad Institute Genomics Platform"/>
            <consortium name="The Broad Institute Genome Sequencing Center for Infectious Disease"/>
            <person name="Wu L."/>
            <person name="Ma J."/>
        </authorList>
    </citation>
    <scope>NUCLEOTIDE SEQUENCE [LARGE SCALE GENOMIC DNA]</scope>
    <source>
        <strain evidence="2 3">CGMCC 1.10387</strain>
    </source>
</reference>
<feature type="transmembrane region" description="Helical" evidence="1">
    <location>
        <begin position="486"/>
        <end position="507"/>
    </location>
</feature>
<dbReference type="RefSeq" id="WP_256309308.1">
    <property type="nucleotide sequence ID" value="NZ_JANHAW010000006.1"/>
</dbReference>
<feature type="transmembrane region" description="Helical" evidence="1">
    <location>
        <begin position="386"/>
        <end position="404"/>
    </location>
</feature>
<feature type="transmembrane region" description="Helical" evidence="1">
    <location>
        <begin position="50"/>
        <end position="71"/>
    </location>
</feature>
<feature type="transmembrane region" description="Helical" evidence="1">
    <location>
        <begin position="356"/>
        <end position="374"/>
    </location>
</feature>
<feature type="transmembrane region" description="Helical" evidence="1">
    <location>
        <begin position="416"/>
        <end position="434"/>
    </location>
</feature>
<dbReference type="AlphaFoldDB" id="A0ABD6E0L5"/>
<feature type="transmembrane region" description="Helical" evidence="1">
    <location>
        <begin position="255"/>
        <end position="276"/>
    </location>
</feature>
<feature type="transmembrane region" description="Helical" evidence="1">
    <location>
        <begin position="107"/>
        <end position="126"/>
    </location>
</feature>
<evidence type="ECO:0000313" key="2">
    <source>
        <dbReference type="EMBL" id="MFD1687569.1"/>
    </source>
</evidence>
<proteinExistence type="predicted"/>
<keyword evidence="1" id="KW-1133">Transmembrane helix</keyword>
<feature type="transmembrane region" description="Helical" evidence="1">
    <location>
        <begin position="306"/>
        <end position="328"/>
    </location>
</feature>
<keyword evidence="1" id="KW-0812">Transmembrane</keyword>
<sequence>MAPGFGSSALRSPKVWIGGAAVTDLLARLPEDVLVPLISLVGGAVGPASVAAATTWLLFAMVFYTFAPLVYTYLDWLPSEARGFRLLFAASAVSAGLLFEFAEGARLTAGIGALMIASAGAVLWYLSRVRGWSLFDPEGRGVEVLQLVSPHQDVSAELRADFAREGLVGVAGRAAYLAALGVLLVFPVFLAGVVSQLFVYAYPLPDLLFLGWAVVAAVSPRLTIGPSRGQVLDVEFDLERYLLDSLENASRSVQGLFLTTFVVLGAFIAAGYLFFAVTLGSQVAGPALALLGGPILGLGLDAWVTLWNLVGLVAMLGFAGGFFLWLWVRELQRLPHFLDVWEGRATAEGEPIARPAGFVALPLATVVASAAYAFGVPAAGISPVEYGFALCWPLLLGLGWWVANHSGESQPLTHENLWIAVGLYAETVSVWFLARTLTVATAGGSPSVWALFESANLPIVLGFITVFPTLLPYVSRYEDRDVKGRSYALVWFLLAVAGLAVLTARIATDPVRFQLRLLAGAAIFGGLALALVRRRGL</sequence>
<feature type="transmembrane region" description="Helical" evidence="1">
    <location>
        <begin position="283"/>
        <end position="300"/>
    </location>
</feature>
<protein>
    <submittedName>
        <fullName evidence="2">Uncharacterized protein</fullName>
    </submittedName>
</protein>
<feature type="transmembrane region" description="Helical" evidence="1">
    <location>
        <begin position="174"/>
        <end position="202"/>
    </location>
</feature>
<name>A0ABD6E0L5_9EURY</name>
<feature type="transmembrane region" description="Helical" evidence="1">
    <location>
        <begin position="513"/>
        <end position="532"/>
    </location>
</feature>